<evidence type="ECO:0000259" key="1">
    <source>
        <dbReference type="Pfam" id="PF04986"/>
    </source>
</evidence>
<dbReference type="GO" id="GO:0004803">
    <property type="term" value="F:transposase activity"/>
    <property type="evidence" value="ECO:0007669"/>
    <property type="project" value="InterPro"/>
</dbReference>
<sequence>MPGELWVFFLFNRKLLSKLSSIAAKIIQTFAKNKRKAFSQVYSLLAVSRYMMRPPIARSRLKHYDGNNVAFEYLDHKAKTYRKSTCAAEDFLEHLTQHIPDKDFPMIRYYHFLVNRFRANYSPFSMIR</sequence>
<gene>
    <name evidence="2" type="ORF">CI610_00901</name>
</gene>
<dbReference type="AlphaFoldDB" id="A0A2H9TA47"/>
<organism evidence="2">
    <name type="scientific">invertebrate metagenome</name>
    <dbReference type="NCBI Taxonomy" id="1711999"/>
    <lineage>
        <taxon>unclassified sequences</taxon>
        <taxon>metagenomes</taxon>
        <taxon>organismal metagenomes</taxon>
    </lineage>
</organism>
<accession>A0A2H9TA47</accession>
<evidence type="ECO:0000313" key="2">
    <source>
        <dbReference type="EMBL" id="PJE80135.1"/>
    </source>
</evidence>
<dbReference type="GO" id="GO:0003677">
    <property type="term" value="F:DNA binding"/>
    <property type="evidence" value="ECO:0007669"/>
    <property type="project" value="InterPro"/>
</dbReference>
<name>A0A2H9TA47_9ZZZZ</name>
<reference evidence="2" key="1">
    <citation type="journal article" date="2017" name="Appl. Environ. Microbiol.">
        <title>Molecular characterization of an Endozoicomonas-like organism causing infection in king scallop Pecten maximus L.</title>
        <authorList>
            <person name="Cano I."/>
            <person name="van Aerle R."/>
            <person name="Ross S."/>
            <person name="Verner-Jeffreys D.W."/>
            <person name="Paley R.K."/>
            <person name="Rimmer G."/>
            <person name="Ryder D."/>
            <person name="Hooper P."/>
            <person name="Stone D."/>
            <person name="Feist S.W."/>
        </authorList>
    </citation>
    <scope>NUCLEOTIDE SEQUENCE</scope>
</reference>
<feature type="domain" description="Transposase IS801/IS1294" evidence="1">
    <location>
        <begin position="46"/>
        <end position="114"/>
    </location>
</feature>
<dbReference type="EMBL" id="NSIT01000031">
    <property type="protein sequence ID" value="PJE80135.1"/>
    <property type="molecule type" value="Genomic_DNA"/>
</dbReference>
<dbReference type="Pfam" id="PF04986">
    <property type="entry name" value="Y2_Tnp"/>
    <property type="match status" value="1"/>
</dbReference>
<protein>
    <recommendedName>
        <fullName evidence="1">Transposase IS801/IS1294 domain-containing protein</fullName>
    </recommendedName>
</protein>
<proteinExistence type="predicted"/>
<dbReference type="InterPro" id="IPR007069">
    <property type="entry name" value="Transposase_32"/>
</dbReference>
<comment type="caution">
    <text evidence="2">The sequence shown here is derived from an EMBL/GenBank/DDBJ whole genome shotgun (WGS) entry which is preliminary data.</text>
</comment>
<dbReference type="GO" id="GO:0006313">
    <property type="term" value="P:DNA transposition"/>
    <property type="evidence" value="ECO:0007669"/>
    <property type="project" value="InterPro"/>
</dbReference>